<dbReference type="PANTHER" id="PTHR42655">
    <property type="entry name" value="GLYCOGEN PHOSPHORYLASE"/>
    <property type="match status" value="1"/>
</dbReference>
<dbReference type="PROSITE" id="PS50006">
    <property type="entry name" value="FHA_DOMAIN"/>
    <property type="match status" value="1"/>
</dbReference>
<dbReference type="InterPro" id="IPR024517">
    <property type="entry name" value="Glycogen_phosphorylase_DUF3417"/>
</dbReference>
<dbReference type="Pfam" id="PF00343">
    <property type="entry name" value="Phosphorylase"/>
    <property type="match status" value="1"/>
</dbReference>
<feature type="domain" description="FHA" evidence="5">
    <location>
        <begin position="347"/>
        <end position="409"/>
    </location>
</feature>
<dbReference type="InterPro" id="IPR052182">
    <property type="entry name" value="Glycogen/Maltodextrin_Phosph"/>
</dbReference>
<dbReference type="SUPFAM" id="SSF53756">
    <property type="entry name" value="UDP-Glycosyltransferase/glycogen phosphorylase"/>
    <property type="match status" value="1"/>
</dbReference>
<dbReference type="AlphaFoldDB" id="A0AA49IRC9"/>
<evidence type="ECO:0000256" key="3">
    <source>
        <dbReference type="ARBA" id="ARBA00022533"/>
    </source>
</evidence>
<evidence type="ECO:0000256" key="4">
    <source>
        <dbReference type="PIRSR" id="PIRSR000460-1"/>
    </source>
</evidence>
<name>A0AA49IRC9_9PROT</name>
<gene>
    <name evidence="6" type="primary">glgP</name>
    <name evidence="6" type="ORF">OHM77_07425</name>
</gene>
<dbReference type="PANTHER" id="PTHR42655:SF1">
    <property type="entry name" value="GLYCOGEN PHOSPHORYLASE"/>
    <property type="match status" value="1"/>
</dbReference>
<proteinExistence type="inferred from homology"/>
<dbReference type="InterPro" id="IPR000253">
    <property type="entry name" value="FHA_dom"/>
</dbReference>
<dbReference type="EMBL" id="CP107246">
    <property type="protein sequence ID" value="WIM04542.1"/>
    <property type="molecule type" value="Genomic_DNA"/>
</dbReference>
<dbReference type="PIRSF" id="PIRSF000460">
    <property type="entry name" value="Pprylas_GlgP"/>
    <property type="match status" value="1"/>
</dbReference>
<dbReference type="Pfam" id="PF11897">
    <property type="entry name" value="DUF3417"/>
    <property type="match status" value="1"/>
</dbReference>
<dbReference type="InterPro" id="IPR011834">
    <property type="entry name" value="Agluc_phsphrylas"/>
</dbReference>
<sequence length="857" mass="96476">MSGTRYQLEVNPKLPPRLARLDDLANNLWYSWDRPTRTLFARLGQKLWGAVGHSPKAFLKRIDQHRLDEAAEDPVFLGALARVLSAYDTYHTSPSREHGTHMAEGDLIAYFCAEFGFHESLPIYSGGLGILAGDHCKTASDMNLPFVGVGLLYRQGYFLQSIDAHGHQAAVYNDADFDDLPISPVVGPDGSELFVSVHMPGREVRVKVWQTRVGHITLYLLDTDLEENSHHDRDIAHQLYGGDRTMRIEQEIVLGMGGVRALSALGLKPTVWHINEGHAAFLILERMRQLVIEGVDFGGALEAVASNTVFTTHTAVPAGHDHFALDMIRHYFESCCRDMGCDISALIELGRTPDQPDFNMTALAIRGSRHQNGVSRIHGEVSSRICANLWSQIDAEENPIGFVTNGVHVPTFLSDLWHETFDRLLGPGWIQRLTDAQCWQGIHAIPDHLFWSVRQSMKAQMLHLVRHRIGQQHARNHGSQAHLDRLLRLADPENPNVLTIGFARRFATYKRATLLFQNLSWLKQIIGDAKRPVVFIFAGKAHPADKPGQAMIQRIAEVAAMPEFEGHILMVEGYDLRLARRLVSGVDIWLNNPVYPLEASGTSGMKAAINGVLNLSVLDGWWGEGYQGEQGGNGWAIKPTSSAYDSGVDEGRRDYEEARSLYETLQDKVAPIYYDRGPMGYSPGWVAMSKRSIATVTPRFTSMRMVGEYVTRFYQPAARQWAHYRADNFAAARSLAAWKARVRAAWQGVAIRRVDDQRRRIPYGEGVRFEVALRLNGLRFDDVQLELLFGRPNAVPASRSRRFHLKYQGLHVEGGEEHLFAIDLVPEVCGKIEYRIRAYPHHELLTHPFEMGMMLWL</sequence>
<dbReference type="Proteomes" id="UP001234916">
    <property type="component" value="Chromosome"/>
</dbReference>
<evidence type="ECO:0000259" key="5">
    <source>
        <dbReference type="PROSITE" id="PS50006"/>
    </source>
</evidence>
<feature type="modified residue" description="N6-(pyridoxal phosphate)lysine" evidence="4">
    <location>
        <position position="606"/>
    </location>
</feature>
<comment type="catalytic activity">
    <reaction evidence="1">
        <text>[(1-&gt;4)-alpha-D-glucosyl](n) + phosphate = [(1-&gt;4)-alpha-D-glucosyl](n-1) + alpha-D-glucose 1-phosphate</text>
        <dbReference type="Rhea" id="RHEA:41732"/>
        <dbReference type="Rhea" id="RHEA-COMP:9584"/>
        <dbReference type="Rhea" id="RHEA-COMP:9586"/>
        <dbReference type="ChEBI" id="CHEBI:15444"/>
        <dbReference type="ChEBI" id="CHEBI:43474"/>
        <dbReference type="ChEBI" id="CHEBI:58601"/>
        <dbReference type="EC" id="2.4.1.1"/>
    </reaction>
</comment>
<dbReference type="NCBIfam" id="TIGR02094">
    <property type="entry name" value="more_P_ylases"/>
    <property type="match status" value="1"/>
</dbReference>
<evidence type="ECO:0000256" key="1">
    <source>
        <dbReference type="ARBA" id="ARBA00001275"/>
    </source>
</evidence>
<dbReference type="GO" id="GO:0008184">
    <property type="term" value="F:glycogen phosphorylase activity"/>
    <property type="evidence" value="ECO:0007669"/>
    <property type="project" value="InterPro"/>
</dbReference>
<organism evidence="6">
    <name type="scientific">Candidatus Nitricoxidivorans perseverans</name>
    <dbReference type="NCBI Taxonomy" id="2975601"/>
    <lineage>
        <taxon>Bacteria</taxon>
        <taxon>Pseudomonadati</taxon>
        <taxon>Pseudomonadota</taxon>
        <taxon>Betaproteobacteria</taxon>
        <taxon>Nitrosomonadales</taxon>
        <taxon>Sterolibacteriaceae</taxon>
        <taxon>Candidatus Nitricoxidivorans</taxon>
    </lineage>
</organism>
<evidence type="ECO:0000256" key="2">
    <source>
        <dbReference type="ARBA" id="ARBA00006047"/>
    </source>
</evidence>
<reference evidence="6" key="1">
    <citation type="journal article" date="2023" name="Nat. Microbiol.">
        <title>Enrichment and characterization of a nitric oxide-reducing microbial community in a continuous bioreactor.</title>
        <authorList>
            <person name="Garrido-Amador P."/>
            <person name="Stortenbeker N."/>
            <person name="Wessels H.J.C.T."/>
            <person name="Speth D.R."/>
            <person name="Garcia-Heredia I."/>
            <person name="Kartal B."/>
        </authorList>
    </citation>
    <scope>NUCLEOTIDE SEQUENCE</scope>
    <source>
        <strain evidence="6">MAG1</strain>
    </source>
</reference>
<keyword evidence="4" id="KW-0663">Pyridoxal phosphate</keyword>
<evidence type="ECO:0000313" key="6">
    <source>
        <dbReference type="EMBL" id="WIM04542.1"/>
    </source>
</evidence>
<protein>
    <submittedName>
        <fullName evidence="6">Alpha-glucan family phosphorylase</fullName>
    </submittedName>
</protein>
<keyword evidence="3" id="KW-0021">Allosteric enzyme</keyword>
<dbReference type="Gene3D" id="3.40.50.2000">
    <property type="entry name" value="Glycogen Phosphorylase B"/>
    <property type="match status" value="3"/>
</dbReference>
<dbReference type="GO" id="GO:0030170">
    <property type="term" value="F:pyridoxal phosphate binding"/>
    <property type="evidence" value="ECO:0007669"/>
    <property type="project" value="InterPro"/>
</dbReference>
<accession>A0AA49IRC9</accession>
<comment type="similarity">
    <text evidence="2">Belongs to the glycogen phosphorylase family.</text>
</comment>
<dbReference type="GO" id="GO:0005975">
    <property type="term" value="P:carbohydrate metabolic process"/>
    <property type="evidence" value="ECO:0007669"/>
    <property type="project" value="InterPro"/>
</dbReference>
<dbReference type="InterPro" id="IPR000811">
    <property type="entry name" value="Glyco_trans_35"/>
</dbReference>
<dbReference type="KEGG" id="npv:OHM77_07425"/>